<keyword evidence="4" id="KW-0808">Transferase</keyword>
<comment type="caution">
    <text evidence="4">The sequence shown here is derived from an EMBL/GenBank/DDBJ whole genome shotgun (WGS) entry which is preliminary data.</text>
</comment>
<keyword evidence="2" id="KW-1133">Transmembrane helix</keyword>
<dbReference type="PANTHER" id="PTHR30576">
    <property type="entry name" value="COLANIC BIOSYNTHESIS UDP-GLUCOSE LIPID CARRIER TRANSFERASE"/>
    <property type="match status" value="1"/>
</dbReference>
<evidence type="ECO:0000313" key="4">
    <source>
        <dbReference type="EMBL" id="REC49595.1"/>
    </source>
</evidence>
<dbReference type="OrthoDB" id="9808602at2"/>
<protein>
    <submittedName>
        <fullName evidence="4">Sugar transferase</fullName>
    </submittedName>
</protein>
<evidence type="ECO:0000259" key="3">
    <source>
        <dbReference type="Pfam" id="PF02397"/>
    </source>
</evidence>
<keyword evidence="2" id="KW-0472">Membrane</keyword>
<gene>
    <name evidence="4" type="ORF">DRF67_03765</name>
</gene>
<sequence length="313" mass="36226">MKKYIDKYKNKRRCLFVNVSEASFKLINGYKLNKLYKPIVYSNENSLRGINEYVTKLNIKTVIIDNTKVNHLSEADIMTLSTLKIKGFEVLDVQHFYEILNRRVSLVKFNPNEYHVDDIFSIGINPTQTIAKRIIDLVVAVLCMPFALPLVLIGTVLTKLTSKGNVFFTQERIGENSNPFTIYKIRTMTDIVHHDGSIEKRITLVGKFLRLTKIDELPQLANVFKGQMSLIGPRPERYEYVKEAVNENAFFNLRHLIKPGLTGWAQVHLPKATPKDNLKKLEFDLYYIKHYSVLLDFEIILRTVRIVLTMNSN</sequence>
<keyword evidence="2" id="KW-0812">Transmembrane</keyword>
<dbReference type="PANTHER" id="PTHR30576:SF0">
    <property type="entry name" value="UNDECAPRENYL-PHOSPHATE N-ACETYLGALACTOSAMINYL 1-PHOSPHATE TRANSFERASE-RELATED"/>
    <property type="match status" value="1"/>
</dbReference>
<dbReference type="EMBL" id="QNVV01000002">
    <property type="protein sequence ID" value="REC49595.1"/>
    <property type="molecule type" value="Genomic_DNA"/>
</dbReference>
<comment type="similarity">
    <text evidence="1">Belongs to the bacterial sugar transferase family.</text>
</comment>
<dbReference type="Pfam" id="PF02397">
    <property type="entry name" value="Bac_transf"/>
    <property type="match status" value="1"/>
</dbReference>
<organism evidence="4 5">
    <name type="scientific">Chryseobacterium pennipullorum</name>
    <dbReference type="NCBI Taxonomy" id="2258963"/>
    <lineage>
        <taxon>Bacteria</taxon>
        <taxon>Pseudomonadati</taxon>
        <taxon>Bacteroidota</taxon>
        <taxon>Flavobacteriia</taxon>
        <taxon>Flavobacteriales</taxon>
        <taxon>Weeksellaceae</taxon>
        <taxon>Chryseobacterium group</taxon>
        <taxon>Chryseobacterium</taxon>
    </lineage>
</organism>
<feature type="transmembrane region" description="Helical" evidence="2">
    <location>
        <begin position="134"/>
        <end position="157"/>
    </location>
</feature>
<evidence type="ECO:0000256" key="1">
    <source>
        <dbReference type="ARBA" id="ARBA00006464"/>
    </source>
</evidence>
<dbReference type="RefSeq" id="WP_115926788.1">
    <property type="nucleotide sequence ID" value="NZ_QNVV01000002.1"/>
</dbReference>
<dbReference type="GO" id="GO:0016780">
    <property type="term" value="F:phosphotransferase activity, for other substituted phosphate groups"/>
    <property type="evidence" value="ECO:0007669"/>
    <property type="project" value="TreeGrafter"/>
</dbReference>
<feature type="domain" description="Bacterial sugar transferase" evidence="3">
    <location>
        <begin position="132"/>
        <end position="308"/>
    </location>
</feature>
<evidence type="ECO:0000313" key="5">
    <source>
        <dbReference type="Proteomes" id="UP000256257"/>
    </source>
</evidence>
<reference evidence="4 5" key="1">
    <citation type="submission" date="2018-06" db="EMBL/GenBank/DDBJ databases">
        <title>Novel Chryseobacterium species.</title>
        <authorList>
            <person name="Newman J."/>
            <person name="Hugo C."/>
            <person name="Oosthuizen L."/>
            <person name="Charimba G."/>
        </authorList>
    </citation>
    <scope>NUCLEOTIDE SEQUENCE [LARGE SCALE GENOMIC DNA]</scope>
    <source>
        <strain evidence="4 5">7_F195</strain>
    </source>
</reference>
<accession>A0A3D9B7C4</accession>
<dbReference type="Proteomes" id="UP000256257">
    <property type="component" value="Unassembled WGS sequence"/>
</dbReference>
<keyword evidence="5" id="KW-1185">Reference proteome</keyword>
<dbReference type="AlphaFoldDB" id="A0A3D9B7C4"/>
<proteinExistence type="inferred from homology"/>
<dbReference type="InterPro" id="IPR003362">
    <property type="entry name" value="Bact_transf"/>
</dbReference>
<name>A0A3D9B7C4_9FLAO</name>
<evidence type="ECO:0000256" key="2">
    <source>
        <dbReference type="SAM" id="Phobius"/>
    </source>
</evidence>